<evidence type="ECO:0000313" key="3">
    <source>
        <dbReference type="Proteomes" id="UP000527616"/>
    </source>
</evidence>
<dbReference type="SUPFAM" id="SSF54593">
    <property type="entry name" value="Glyoxalase/Bleomycin resistance protein/Dihydroxybiphenyl dioxygenase"/>
    <property type="match status" value="1"/>
</dbReference>
<keyword evidence="3" id="KW-1185">Reference proteome</keyword>
<dbReference type="Proteomes" id="UP000527616">
    <property type="component" value="Unassembled WGS sequence"/>
</dbReference>
<keyword evidence="2" id="KW-0560">Oxidoreductase</keyword>
<dbReference type="PROSITE" id="PS51819">
    <property type="entry name" value="VOC"/>
    <property type="match status" value="1"/>
</dbReference>
<name>A0A7Z0D721_9ACTN</name>
<dbReference type="InterPro" id="IPR004360">
    <property type="entry name" value="Glyas_Fos-R_dOase_dom"/>
</dbReference>
<dbReference type="AlphaFoldDB" id="A0A7Z0D721"/>
<reference evidence="2 3" key="1">
    <citation type="submission" date="2020-07" db="EMBL/GenBank/DDBJ databases">
        <title>Sequencing the genomes of 1000 actinobacteria strains.</title>
        <authorList>
            <person name="Klenk H.-P."/>
        </authorList>
    </citation>
    <scope>NUCLEOTIDE SEQUENCE [LARGE SCALE GENOMIC DNA]</scope>
    <source>
        <strain evidence="2 3">DSM 103164</strain>
    </source>
</reference>
<feature type="domain" description="VOC" evidence="1">
    <location>
        <begin position="8"/>
        <end position="141"/>
    </location>
</feature>
<dbReference type="InterPro" id="IPR029068">
    <property type="entry name" value="Glyas_Bleomycin-R_OHBP_Dase"/>
</dbReference>
<dbReference type="Pfam" id="PF00903">
    <property type="entry name" value="Glyoxalase"/>
    <property type="match status" value="1"/>
</dbReference>
<keyword evidence="2" id="KW-0456">Lyase</keyword>
<evidence type="ECO:0000313" key="2">
    <source>
        <dbReference type="EMBL" id="NYI70033.1"/>
    </source>
</evidence>
<dbReference type="InterPro" id="IPR037523">
    <property type="entry name" value="VOC_core"/>
</dbReference>
<organism evidence="2 3">
    <name type="scientific">Naumannella cuiyingiana</name>
    <dbReference type="NCBI Taxonomy" id="1347891"/>
    <lineage>
        <taxon>Bacteria</taxon>
        <taxon>Bacillati</taxon>
        <taxon>Actinomycetota</taxon>
        <taxon>Actinomycetes</taxon>
        <taxon>Propionibacteriales</taxon>
        <taxon>Propionibacteriaceae</taxon>
        <taxon>Naumannella</taxon>
    </lineage>
</organism>
<accession>A0A7Z0D721</accession>
<sequence>MAIIDSPGFADVHIIVSDMERAKDFYDKLFGWPEVAAKPIRYDAKIGSEVAATYDRGTVYRTPQGTLLSLHPTGIGAFDPAITGLDHVTFGVGSKADLDRATKALDEAGISYTGPIEATEVGLALLAVHDPDGLPINLTAPLT</sequence>
<protein>
    <submittedName>
        <fullName evidence="2">Catechol 2,3-dioxygenase-like lactoylglutathione lyase family enzyme</fullName>
    </submittedName>
</protein>
<dbReference type="Gene3D" id="3.10.180.10">
    <property type="entry name" value="2,3-Dihydroxybiphenyl 1,2-Dioxygenase, domain 1"/>
    <property type="match status" value="1"/>
</dbReference>
<comment type="caution">
    <text evidence="2">The sequence shown here is derived from an EMBL/GenBank/DDBJ whole genome shotgun (WGS) entry which is preliminary data.</text>
</comment>
<dbReference type="GO" id="GO:0051213">
    <property type="term" value="F:dioxygenase activity"/>
    <property type="evidence" value="ECO:0007669"/>
    <property type="project" value="UniProtKB-KW"/>
</dbReference>
<gene>
    <name evidence="2" type="ORF">GGQ54_000593</name>
</gene>
<proteinExistence type="predicted"/>
<dbReference type="EMBL" id="JACBZS010000001">
    <property type="protein sequence ID" value="NYI70033.1"/>
    <property type="molecule type" value="Genomic_DNA"/>
</dbReference>
<evidence type="ECO:0000259" key="1">
    <source>
        <dbReference type="PROSITE" id="PS51819"/>
    </source>
</evidence>
<dbReference type="GO" id="GO:0016829">
    <property type="term" value="F:lyase activity"/>
    <property type="evidence" value="ECO:0007669"/>
    <property type="project" value="UniProtKB-KW"/>
</dbReference>
<dbReference type="CDD" id="cd06587">
    <property type="entry name" value="VOC"/>
    <property type="match status" value="1"/>
</dbReference>
<keyword evidence="2" id="KW-0223">Dioxygenase</keyword>
<dbReference type="RefSeq" id="WP_179444031.1">
    <property type="nucleotide sequence ID" value="NZ_JACBZS010000001.1"/>
</dbReference>